<dbReference type="AlphaFoldDB" id="A0A8T0SYK5"/>
<dbReference type="GO" id="GO:0080032">
    <property type="term" value="F:methyl jasmonate esterase activity"/>
    <property type="evidence" value="ECO:0007669"/>
    <property type="project" value="TreeGrafter"/>
</dbReference>
<evidence type="ECO:0000313" key="3">
    <source>
        <dbReference type="Proteomes" id="UP000823388"/>
    </source>
</evidence>
<dbReference type="GO" id="GO:0080030">
    <property type="term" value="F:methyl indole-3-acetate esterase activity"/>
    <property type="evidence" value="ECO:0007669"/>
    <property type="project" value="TreeGrafter"/>
</dbReference>
<proteinExistence type="predicted"/>
<comment type="caution">
    <text evidence="2">The sequence shown here is derived from an EMBL/GenBank/DDBJ whole genome shotgun (WGS) entry which is preliminary data.</text>
</comment>
<dbReference type="InterPro" id="IPR029058">
    <property type="entry name" value="AB_hydrolase_fold"/>
</dbReference>
<name>A0A8T0SYK5_PANVG</name>
<dbReference type="Gene3D" id="3.40.50.1820">
    <property type="entry name" value="alpha/beta hydrolase"/>
    <property type="match status" value="1"/>
</dbReference>
<keyword evidence="3" id="KW-1185">Reference proteome</keyword>
<dbReference type="GO" id="GO:0009696">
    <property type="term" value="P:salicylic acid metabolic process"/>
    <property type="evidence" value="ECO:0007669"/>
    <property type="project" value="TreeGrafter"/>
</dbReference>
<reference evidence="2" key="1">
    <citation type="submission" date="2020-05" db="EMBL/GenBank/DDBJ databases">
        <title>WGS assembly of Panicum virgatum.</title>
        <authorList>
            <person name="Lovell J.T."/>
            <person name="Jenkins J."/>
            <person name="Shu S."/>
            <person name="Juenger T.E."/>
            <person name="Schmutz J."/>
        </authorList>
    </citation>
    <scope>NUCLEOTIDE SEQUENCE</scope>
    <source>
        <strain evidence="2">AP13</strain>
    </source>
</reference>
<dbReference type="Proteomes" id="UP000823388">
    <property type="component" value="Chromosome 5K"/>
</dbReference>
<dbReference type="InterPro" id="IPR000073">
    <property type="entry name" value="AB_hydrolase_1"/>
</dbReference>
<dbReference type="GO" id="GO:0080031">
    <property type="term" value="F:methyl salicylate esterase activity"/>
    <property type="evidence" value="ECO:0007669"/>
    <property type="project" value="TreeGrafter"/>
</dbReference>
<evidence type="ECO:0000313" key="2">
    <source>
        <dbReference type="EMBL" id="KAG2603187.1"/>
    </source>
</evidence>
<dbReference type="EMBL" id="CM029045">
    <property type="protein sequence ID" value="KAG2603187.1"/>
    <property type="molecule type" value="Genomic_DNA"/>
</dbReference>
<dbReference type="Pfam" id="PF12697">
    <property type="entry name" value="Abhydrolase_6"/>
    <property type="match status" value="1"/>
</dbReference>
<dbReference type="OrthoDB" id="408373at2759"/>
<accession>A0A8T0SYK5</accession>
<feature type="domain" description="AB hydrolase-1" evidence="1">
    <location>
        <begin position="13"/>
        <end position="261"/>
    </location>
</feature>
<dbReference type="SUPFAM" id="SSF53474">
    <property type="entry name" value="alpha/beta-Hydrolases"/>
    <property type="match status" value="1"/>
</dbReference>
<dbReference type="PANTHER" id="PTHR10992:SF1085">
    <property type="entry name" value="AB HYDROLASE-1 DOMAIN-CONTAINING PROTEIN"/>
    <property type="match status" value="1"/>
</dbReference>
<protein>
    <recommendedName>
        <fullName evidence="1">AB hydrolase-1 domain-containing protein</fullName>
    </recommendedName>
</protein>
<dbReference type="PANTHER" id="PTHR10992">
    <property type="entry name" value="METHYLESTERASE FAMILY MEMBER"/>
    <property type="match status" value="1"/>
</dbReference>
<dbReference type="InterPro" id="IPR045889">
    <property type="entry name" value="MES/HNL"/>
</dbReference>
<organism evidence="2 3">
    <name type="scientific">Panicum virgatum</name>
    <name type="common">Blackwell switchgrass</name>
    <dbReference type="NCBI Taxonomy" id="38727"/>
    <lineage>
        <taxon>Eukaryota</taxon>
        <taxon>Viridiplantae</taxon>
        <taxon>Streptophyta</taxon>
        <taxon>Embryophyta</taxon>
        <taxon>Tracheophyta</taxon>
        <taxon>Spermatophyta</taxon>
        <taxon>Magnoliopsida</taxon>
        <taxon>Liliopsida</taxon>
        <taxon>Poales</taxon>
        <taxon>Poaceae</taxon>
        <taxon>PACMAD clade</taxon>
        <taxon>Panicoideae</taxon>
        <taxon>Panicodae</taxon>
        <taxon>Paniceae</taxon>
        <taxon>Panicinae</taxon>
        <taxon>Panicum</taxon>
        <taxon>Panicum sect. Hiantes</taxon>
    </lineage>
</organism>
<dbReference type="GO" id="GO:0009694">
    <property type="term" value="P:jasmonic acid metabolic process"/>
    <property type="evidence" value="ECO:0007669"/>
    <property type="project" value="TreeGrafter"/>
</dbReference>
<dbReference type="FunFam" id="3.40.50.1820:FF:000051">
    <property type="entry name" value="(S)-hydroxynitrile lyase"/>
    <property type="match status" value="1"/>
</dbReference>
<sequence length="271" mass="29802">MEEIGKRRRQHHFVLVHGLCHGAWCWYKVATVLESAGHRVTAFDQPACGANAVRAEEVLSFEEYSRPLLRAVAAAPPEEKVVLVGHSFGGHNLALAMEAHPEKVAVAIFVSAPMPVAGRPMSAVLEQHLQGDSAPHFFLDCTFGIVETGSENPAETFLVGPEWMSRRMYQLSPPEDLTLARLLVRPAQMFLRDEAMTGEKVLTEGRYGAVSRVFVVAEEDKTWPAEEQRRVAVSCGPGVEVRAIGGADHMPMFSKPAELAQLIMEVAEKYS</sequence>
<evidence type="ECO:0000259" key="1">
    <source>
        <dbReference type="Pfam" id="PF12697"/>
    </source>
</evidence>
<gene>
    <name evidence="2" type="ORF">PVAP13_5KG752700</name>
</gene>